<sequence>MENMEVLVRGLVMQNAGLGLGSVSFQGVQVLWVVVVATIVLALVSVTRVSYVSVGWTWGSKPGQVRVRVQSFSSLLEDGIVTASGMFSAEILNSCSADSCSEDASSSVSEPDAAEMVFFFEKKKSLLALPTQSSAPVRAAPEKIVRKRSKSLDFQKTESLQRSKSLDLQKIESLLLLSSQPIEVAVSRPIVLREGIVWDVSSPASPSGCGVDAGLSARAQSLGNSAVSTAPPLPSRVVKNTSYEEWDPLLKLKIRDAVVSDGVSSFSVKDFTFPLAPVAIQGSGIAVLGNDVVRVWDSDTRSLMKCVRLPKGNDAVTAFDVNWGLEALAMTRKGGLVSLVNLESAAHANCYETQQPVWQAVHLNSSPFFNILFTGGPAAANPGCFVALWDSRSSRRELTLDLPAARSIYGITSQTQELHVKDEPSSHAVYDMRMLNASTSLPISPCEVTLSSTPEGRWWDMDTTLEEVDDVDDDDFMDCQTSEETKRATTSMSTLVTVMSRSFSSKTLLT</sequence>
<dbReference type="Gene3D" id="2.130.10.10">
    <property type="entry name" value="YVTN repeat-like/Quinoprotein amine dehydrogenase"/>
    <property type="match status" value="1"/>
</dbReference>
<evidence type="ECO:0000313" key="3">
    <source>
        <dbReference type="Proteomes" id="UP000822688"/>
    </source>
</evidence>
<organism evidence="2 3">
    <name type="scientific">Ceratodon purpureus</name>
    <name type="common">Fire moss</name>
    <name type="synonym">Dicranum purpureum</name>
    <dbReference type="NCBI Taxonomy" id="3225"/>
    <lineage>
        <taxon>Eukaryota</taxon>
        <taxon>Viridiplantae</taxon>
        <taxon>Streptophyta</taxon>
        <taxon>Embryophyta</taxon>
        <taxon>Bryophyta</taxon>
        <taxon>Bryophytina</taxon>
        <taxon>Bryopsida</taxon>
        <taxon>Dicranidae</taxon>
        <taxon>Pseudoditrichales</taxon>
        <taxon>Ditrichaceae</taxon>
        <taxon>Ceratodon</taxon>
    </lineage>
</organism>
<keyword evidence="1" id="KW-0472">Membrane</keyword>
<dbReference type="InterPro" id="IPR015943">
    <property type="entry name" value="WD40/YVTN_repeat-like_dom_sf"/>
</dbReference>
<proteinExistence type="predicted"/>
<evidence type="ECO:0000313" key="2">
    <source>
        <dbReference type="EMBL" id="KAG0568808.1"/>
    </source>
</evidence>
<keyword evidence="1" id="KW-0812">Transmembrane</keyword>
<protein>
    <submittedName>
        <fullName evidence="2">Uncharacterized protein</fullName>
    </submittedName>
</protein>
<name>A0A8T0HEE4_CERPU</name>
<dbReference type="AlphaFoldDB" id="A0A8T0HEE4"/>
<dbReference type="Proteomes" id="UP000822688">
    <property type="component" value="Chromosome 6"/>
</dbReference>
<dbReference type="EMBL" id="CM026427">
    <property type="protein sequence ID" value="KAG0568808.1"/>
    <property type="molecule type" value="Genomic_DNA"/>
</dbReference>
<keyword evidence="3" id="KW-1185">Reference proteome</keyword>
<feature type="transmembrane region" description="Helical" evidence="1">
    <location>
        <begin position="30"/>
        <end position="51"/>
    </location>
</feature>
<reference evidence="2 3" key="1">
    <citation type="submission" date="2020-06" db="EMBL/GenBank/DDBJ databases">
        <title>WGS assembly of Ceratodon purpureus strain R40.</title>
        <authorList>
            <person name="Carey S.B."/>
            <person name="Jenkins J."/>
            <person name="Shu S."/>
            <person name="Lovell J.T."/>
            <person name="Sreedasyam A."/>
            <person name="Maumus F."/>
            <person name="Tiley G.P."/>
            <person name="Fernandez-Pozo N."/>
            <person name="Barry K."/>
            <person name="Chen C."/>
            <person name="Wang M."/>
            <person name="Lipzen A."/>
            <person name="Daum C."/>
            <person name="Saski C.A."/>
            <person name="Payton A.C."/>
            <person name="Mcbreen J.C."/>
            <person name="Conrad R.E."/>
            <person name="Kollar L.M."/>
            <person name="Olsson S."/>
            <person name="Huttunen S."/>
            <person name="Landis J.B."/>
            <person name="Wickett N.J."/>
            <person name="Johnson M.G."/>
            <person name="Rensing S.A."/>
            <person name="Grimwood J."/>
            <person name="Schmutz J."/>
            <person name="Mcdaniel S.F."/>
        </authorList>
    </citation>
    <scope>NUCLEOTIDE SEQUENCE [LARGE SCALE GENOMIC DNA]</scope>
    <source>
        <strain evidence="2 3">R40</strain>
    </source>
</reference>
<accession>A0A8T0HEE4</accession>
<keyword evidence="1" id="KW-1133">Transmembrane helix</keyword>
<evidence type="ECO:0000256" key="1">
    <source>
        <dbReference type="SAM" id="Phobius"/>
    </source>
</evidence>
<gene>
    <name evidence="2" type="ORF">KC19_6G046800</name>
</gene>
<comment type="caution">
    <text evidence="2">The sequence shown here is derived from an EMBL/GenBank/DDBJ whole genome shotgun (WGS) entry which is preliminary data.</text>
</comment>